<accession>A0ABU0D717</accession>
<comment type="caution">
    <text evidence="1">The sequence shown here is derived from an EMBL/GenBank/DDBJ whole genome shotgun (WGS) entry which is preliminary data.</text>
</comment>
<dbReference type="RefSeq" id="WP_244682478.1">
    <property type="nucleotide sequence ID" value="NZ_JALIRM010000011.1"/>
</dbReference>
<keyword evidence="2" id="KW-1185">Reference proteome</keyword>
<organism evidence="1 2">
    <name type="scientific">Lederbergia wuyishanensis</name>
    <dbReference type="NCBI Taxonomy" id="1347903"/>
    <lineage>
        <taxon>Bacteria</taxon>
        <taxon>Bacillati</taxon>
        <taxon>Bacillota</taxon>
        <taxon>Bacilli</taxon>
        <taxon>Bacillales</taxon>
        <taxon>Bacillaceae</taxon>
        <taxon>Lederbergia</taxon>
    </lineage>
</organism>
<dbReference type="GO" id="GO:0003677">
    <property type="term" value="F:DNA binding"/>
    <property type="evidence" value="ECO:0007669"/>
    <property type="project" value="UniProtKB-KW"/>
</dbReference>
<evidence type="ECO:0000313" key="2">
    <source>
        <dbReference type="Proteomes" id="UP001232343"/>
    </source>
</evidence>
<dbReference type="Proteomes" id="UP001232343">
    <property type="component" value="Unassembled WGS sequence"/>
</dbReference>
<keyword evidence="1" id="KW-0238">DNA-binding</keyword>
<protein>
    <submittedName>
        <fullName evidence="1">DNA-binding transcriptional regulator YafY</fullName>
    </submittedName>
</protein>
<dbReference type="EMBL" id="JAUSUO010000008">
    <property type="protein sequence ID" value="MDQ0344206.1"/>
    <property type="molecule type" value="Genomic_DNA"/>
</dbReference>
<evidence type="ECO:0000313" key="1">
    <source>
        <dbReference type="EMBL" id="MDQ0344206.1"/>
    </source>
</evidence>
<sequence length="70" mass="8093">MNGILNRAAGTDQRIELIYINKNNQLSKRIIKVLSVTDQAIKAYCYTKRHFRTFKLENILSVGPIKRRSA</sequence>
<name>A0ABU0D717_9BACI</name>
<reference evidence="1 2" key="1">
    <citation type="submission" date="2023-07" db="EMBL/GenBank/DDBJ databases">
        <title>Genomic Encyclopedia of Type Strains, Phase IV (KMG-IV): sequencing the most valuable type-strain genomes for metagenomic binning, comparative biology and taxonomic classification.</title>
        <authorList>
            <person name="Goeker M."/>
        </authorList>
    </citation>
    <scope>NUCLEOTIDE SEQUENCE [LARGE SCALE GENOMIC DNA]</scope>
    <source>
        <strain evidence="1 2">DSM 27848</strain>
    </source>
</reference>
<proteinExistence type="predicted"/>
<gene>
    <name evidence="1" type="ORF">J2S14_003047</name>
</gene>